<dbReference type="EMBL" id="BDRX01000105">
    <property type="protein sequence ID" value="GBF97689.1"/>
    <property type="molecule type" value="Genomic_DNA"/>
</dbReference>
<name>A0A2V0PDU5_9CHLO</name>
<evidence type="ECO:0000256" key="1">
    <source>
        <dbReference type="SAM" id="MobiDB-lite"/>
    </source>
</evidence>
<dbReference type="InParanoid" id="A0A2V0PDU5"/>
<dbReference type="GO" id="GO:0047746">
    <property type="term" value="F:chlorophyllase activity"/>
    <property type="evidence" value="ECO:0007669"/>
    <property type="project" value="TreeGrafter"/>
</dbReference>
<proteinExistence type="predicted"/>
<evidence type="ECO:0000313" key="3">
    <source>
        <dbReference type="Proteomes" id="UP000247498"/>
    </source>
</evidence>
<protein>
    <recommendedName>
        <fullName evidence="4">Chlorophyllase</fullName>
    </recommendedName>
</protein>
<dbReference type="PANTHER" id="PTHR33428">
    <property type="entry name" value="CHLOROPHYLLASE-2, CHLOROPLASTIC"/>
    <property type="match status" value="1"/>
</dbReference>
<sequence length="405" mass="40586">MAATADAKPTPAADGGTAGVAAAAPQPDLRAPGPYGVVVLHDSLRVPRPDRPLRPTRLALTVSAPAVAPADPPLPGPPFPVVLLMNGFQARAAQYAPFARRLASWGYLVVQYTAPALTIIHDDVELSFAPRVLDWLADAAGRESNVALHGRPDLTRVFVAGHSRGAKLAALHYAASLKPGASPSTLGQCYPLRGAFLMDPVDNTAQTPESDAYPSAIKALASAGARVGITGAGVVGATNPEGSNWRQFWASSAPGSWLGVLPRAGHTKWLQGPPLECWFLDAAFGGGSAARRTVLEATAACMVAWFSHTLASGDGGAPSKAAADPLEISASAAASPAQVRVAAAAVYGTVGSGKVGGEGGGCGGGDGGDGVGALPAALSSALGPLVDAGEVVFASKGGACTAHPL</sequence>
<dbReference type="InterPro" id="IPR029058">
    <property type="entry name" value="AB_hydrolase_fold"/>
</dbReference>
<dbReference type="PANTHER" id="PTHR33428:SF14">
    <property type="entry name" value="CARBOXYLESTERASE TYPE B DOMAIN-CONTAINING PROTEIN"/>
    <property type="match status" value="1"/>
</dbReference>
<accession>A0A2V0PDU5</accession>
<evidence type="ECO:0000313" key="2">
    <source>
        <dbReference type="EMBL" id="GBF97689.1"/>
    </source>
</evidence>
<organism evidence="2 3">
    <name type="scientific">Raphidocelis subcapitata</name>
    <dbReference type="NCBI Taxonomy" id="307507"/>
    <lineage>
        <taxon>Eukaryota</taxon>
        <taxon>Viridiplantae</taxon>
        <taxon>Chlorophyta</taxon>
        <taxon>core chlorophytes</taxon>
        <taxon>Chlorophyceae</taxon>
        <taxon>CS clade</taxon>
        <taxon>Sphaeropleales</taxon>
        <taxon>Selenastraceae</taxon>
        <taxon>Raphidocelis</taxon>
    </lineage>
</organism>
<keyword evidence="3" id="KW-1185">Reference proteome</keyword>
<dbReference type="OrthoDB" id="508050at2759"/>
<dbReference type="GO" id="GO:0015996">
    <property type="term" value="P:chlorophyll catabolic process"/>
    <property type="evidence" value="ECO:0007669"/>
    <property type="project" value="TreeGrafter"/>
</dbReference>
<dbReference type="Gene3D" id="3.40.50.1820">
    <property type="entry name" value="alpha/beta hydrolase"/>
    <property type="match status" value="1"/>
</dbReference>
<evidence type="ECO:0008006" key="4">
    <source>
        <dbReference type="Google" id="ProtNLM"/>
    </source>
</evidence>
<dbReference type="FunCoup" id="A0A2V0PDU5">
    <property type="interactions" value="4"/>
</dbReference>
<reference evidence="2 3" key="1">
    <citation type="journal article" date="2018" name="Sci. Rep.">
        <title>Raphidocelis subcapitata (=Pseudokirchneriella subcapitata) provides an insight into genome evolution and environmental adaptations in the Sphaeropleales.</title>
        <authorList>
            <person name="Suzuki S."/>
            <person name="Yamaguchi H."/>
            <person name="Nakajima N."/>
            <person name="Kawachi M."/>
        </authorList>
    </citation>
    <scope>NUCLEOTIDE SEQUENCE [LARGE SCALE GENOMIC DNA]</scope>
    <source>
        <strain evidence="2 3">NIES-35</strain>
    </source>
</reference>
<dbReference type="AlphaFoldDB" id="A0A2V0PDU5"/>
<dbReference type="STRING" id="307507.A0A2V0PDU5"/>
<feature type="region of interest" description="Disordered" evidence="1">
    <location>
        <begin position="1"/>
        <end position="28"/>
    </location>
</feature>
<gene>
    <name evidence="2" type="ORF">Rsub_09747</name>
</gene>
<comment type="caution">
    <text evidence="2">The sequence shown here is derived from an EMBL/GenBank/DDBJ whole genome shotgun (WGS) entry which is preliminary data.</text>
</comment>
<dbReference type="InterPro" id="IPR017395">
    <property type="entry name" value="Chlorophyllase-like"/>
</dbReference>
<feature type="compositionally biased region" description="Low complexity" evidence="1">
    <location>
        <begin position="1"/>
        <end position="25"/>
    </location>
</feature>
<dbReference type="Pfam" id="PF07224">
    <property type="entry name" value="Chlorophyllase"/>
    <property type="match status" value="1"/>
</dbReference>
<dbReference type="Proteomes" id="UP000247498">
    <property type="component" value="Unassembled WGS sequence"/>
</dbReference>
<dbReference type="SUPFAM" id="SSF53474">
    <property type="entry name" value="alpha/beta-Hydrolases"/>
    <property type="match status" value="1"/>
</dbReference>